<reference evidence="1 2" key="1">
    <citation type="submission" date="2023-04" db="EMBL/GenBank/DDBJ databases">
        <title>Forest soil microbial communities from Buena Vista Peninsula, Colon Province, Panama.</title>
        <authorList>
            <person name="Bouskill N."/>
        </authorList>
    </citation>
    <scope>NUCLEOTIDE SEQUENCE [LARGE SCALE GENOMIC DNA]</scope>
    <source>
        <strain evidence="1 2">AC80</strain>
    </source>
</reference>
<gene>
    <name evidence="1" type="ORF">M2272_001895</name>
</gene>
<dbReference type="InterPro" id="IPR009057">
    <property type="entry name" value="Homeodomain-like_sf"/>
</dbReference>
<protein>
    <submittedName>
        <fullName evidence="1">AcrR family transcriptional regulator</fullName>
    </submittedName>
</protein>
<evidence type="ECO:0000313" key="2">
    <source>
        <dbReference type="Proteomes" id="UP001160130"/>
    </source>
</evidence>
<proteinExistence type="predicted"/>
<dbReference type="Proteomes" id="UP001160130">
    <property type="component" value="Unassembled WGS sequence"/>
</dbReference>
<dbReference type="SUPFAM" id="SSF46689">
    <property type="entry name" value="Homeodomain-like"/>
    <property type="match status" value="1"/>
</dbReference>
<keyword evidence="2" id="KW-1185">Reference proteome</keyword>
<dbReference type="EMBL" id="JARXVE010000002">
    <property type="protein sequence ID" value="MDH6195266.1"/>
    <property type="molecule type" value="Genomic_DNA"/>
</dbReference>
<dbReference type="Gene3D" id="1.10.357.10">
    <property type="entry name" value="Tetracycline Repressor, domain 2"/>
    <property type="match status" value="1"/>
</dbReference>
<sequence length="203" mass="22586">MPVEVDESARLAEIARATVAVARERGTRGITVRAVADQLGRSTAFITYFVPSRAQLIVNALAHAQVNWERDRADHLGDMSGVGRLVALARWMCSSSAEDDVLRCLWIEAIADVRSDNRAAYNILRATTDLTYDEFLRSAEDVDRTEATEIADILYLYGRGYHVKSVEDPESWTDQRVNRALEVLIRALLTEPDGSTPTESAMT</sequence>
<dbReference type="RefSeq" id="WP_280831868.1">
    <property type="nucleotide sequence ID" value="NZ_JARXVE010000002.1"/>
</dbReference>
<accession>A0ABT6KX19</accession>
<name>A0ABT6KX19_9MYCO</name>
<evidence type="ECO:0000313" key="1">
    <source>
        <dbReference type="EMBL" id="MDH6195266.1"/>
    </source>
</evidence>
<organism evidence="1 2">
    <name type="scientific">Mycolicibacterium frederiksbergense</name>
    <dbReference type="NCBI Taxonomy" id="117567"/>
    <lineage>
        <taxon>Bacteria</taxon>
        <taxon>Bacillati</taxon>
        <taxon>Actinomycetota</taxon>
        <taxon>Actinomycetes</taxon>
        <taxon>Mycobacteriales</taxon>
        <taxon>Mycobacteriaceae</taxon>
        <taxon>Mycolicibacterium</taxon>
    </lineage>
</organism>
<comment type="caution">
    <text evidence="1">The sequence shown here is derived from an EMBL/GenBank/DDBJ whole genome shotgun (WGS) entry which is preliminary data.</text>
</comment>